<evidence type="ECO:0000256" key="4">
    <source>
        <dbReference type="ARBA" id="ARBA00022692"/>
    </source>
</evidence>
<evidence type="ECO:0000256" key="6">
    <source>
        <dbReference type="ARBA" id="ARBA00022989"/>
    </source>
</evidence>
<sequence>MAVLTSFSKPLLLFPKPRFFLPPQFSSQRFNRKTPITLNSSRSFPLNSSRSFPFNSSRSYSSNSQTINKLKSLGLYAVLICVTGVFGFVGYTLYGNLVAENSPTRVYNDSLELCRKDKKLAHYFGPQIVGFGEPTTSRMQRNRSIAHSYGTYKDGRNQLDVKFYIEAKNNPRSGLVPVSDLPNLYFGTVNAKLIQDPQSGQWGYHFLIADIYNLSSLVETHNGKFLPQNPQHNNKQLVVDISKYGFEDLTRYTKPFTSIDLYSSPLYLQEKQIEAQSKRHKFGFLNKKPQTKNSENSSSWFGIFSTSSWTK</sequence>
<accession>A0A2U1J4A0</accession>
<keyword evidence="9" id="KW-0813">Transport</keyword>
<dbReference type="GO" id="GO:0030150">
    <property type="term" value="P:protein import into mitochondrial matrix"/>
    <property type="evidence" value="ECO:0007669"/>
    <property type="project" value="UniProtKB-UniRule"/>
</dbReference>
<evidence type="ECO:0000256" key="5">
    <source>
        <dbReference type="ARBA" id="ARBA00022946"/>
    </source>
</evidence>
<comment type="subunit">
    <text evidence="9">Component of the TIM23 complex.</text>
</comment>
<evidence type="ECO:0000256" key="7">
    <source>
        <dbReference type="ARBA" id="ARBA00023128"/>
    </source>
</evidence>
<keyword evidence="8 9" id="KW-0472">Membrane</keyword>
<dbReference type="InterPro" id="IPR013261">
    <property type="entry name" value="Tim21"/>
</dbReference>
<dbReference type="Pfam" id="PF08294">
    <property type="entry name" value="TIM21"/>
    <property type="match status" value="1"/>
</dbReference>
<evidence type="ECO:0000256" key="8">
    <source>
        <dbReference type="ARBA" id="ARBA00023136"/>
    </source>
</evidence>
<keyword evidence="11" id="KW-1185">Reference proteome</keyword>
<feature type="transmembrane region" description="Helical" evidence="9">
    <location>
        <begin position="73"/>
        <end position="94"/>
    </location>
</feature>
<keyword evidence="6 9" id="KW-1133">Transmembrane helix</keyword>
<keyword evidence="9" id="KW-0811">Translocation</keyword>
<organism evidence="10 11">
    <name type="scientific">Smittium angustum</name>
    <dbReference type="NCBI Taxonomy" id="133377"/>
    <lineage>
        <taxon>Eukaryota</taxon>
        <taxon>Fungi</taxon>
        <taxon>Fungi incertae sedis</taxon>
        <taxon>Zoopagomycota</taxon>
        <taxon>Kickxellomycotina</taxon>
        <taxon>Harpellomycetes</taxon>
        <taxon>Harpellales</taxon>
        <taxon>Legeriomycetaceae</taxon>
        <taxon>Smittium</taxon>
    </lineage>
</organism>
<dbReference type="AlphaFoldDB" id="A0A2U1J4A0"/>
<dbReference type="InterPro" id="IPR038552">
    <property type="entry name" value="Tim21_IMS_sf"/>
</dbReference>
<protein>
    <recommendedName>
        <fullName evidence="3 9">Mitochondrial import inner membrane translocase subunit Tim21</fullName>
    </recommendedName>
</protein>
<evidence type="ECO:0000256" key="1">
    <source>
        <dbReference type="ARBA" id="ARBA00004304"/>
    </source>
</evidence>
<comment type="subcellular location">
    <subcellularLocation>
        <location evidence="9">Mitochondrion inner membrane</location>
        <topology evidence="9">Single-pass membrane protein</topology>
    </subcellularLocation>
    <subcellularLocation>
        <location evidence="1">Mitochondrion membrane</location>
        <topology evidence="1">Single-pass membrane protein</topology>
    </subcellularLocation>
</comment>
<proteinExistence type="inferred from homology"/>
<evidence type="ECO:0000256" key="3">
    <source>
        <dbReference type="ARBA" id="ARBA00020726"/>
    </source>
</evidence>
<evidence type="ECO:0000256" key="2">
    <source>
        <dbReference type="ARBA" id="ARBA00010867"/>
    </source>
</evidence>
<comment type="caution">
    <text evidence="10">The sequence shown here is derived from an EMBL/GenBank/DDBJ whole genome shotgun (WGS) entry which is preliminary data.</text>
</comment>
<dbReference type="EMBL" id="MBFU01000384">
    <property type="protein sequence ID" value="PVZ99838.1"/>
    <property type="molecule type" value="Genomic_DNA"/>
</dbReference>
<name>A0A2U1J4A0_SMIAN</name>
<keyword evidence="4 9" id="KW-0812">Transmembrane</keyword>
<dbReference type="Proteomes" id="UP000245591">
    <property type="component" value="Unassembled WGS sequence"/>
</dbReference>
<gene>
    <name evidence="10" type="ORF">BB558_004127</name>
</gene>
<dbReference type="GO" id="GO:0005744">
    <property type="term" value="C:TIM23 mitochondrial import inner membrane translocase complex"/>
    <property type="evidence" value="ECO:0007669"/>
    <property type="project" value="UniProtKB-UniRule"/>
</dbReference>
<dbReference type="PANTHER" id="PTHR13032">
    <property type="entry name" value="MITOCHONDRIAL IMPORT INNER MEMBRANE TRANSLOCASE SUBUNIT TIM21"/>
    <property type="match status" value="1"/>
</dbReference>
<evidence type="ECO:0000256" key="9">
    <source>
        <dbReference type="RuleBase" id="RU367142"/>
    </source>
</evidence>
<reference evidence="10 11" key="1">
    <citation type="journal article" date="2018" name="MBio">
        <title>Comparative Genomics Reveals the Core Gene Toolbox for the Fungus-Insect Symbiosis.</title>
        <authorList>
            <person name="Wang Y."/>
            <person name="Stata M."/>
            <person name="Wang W."/>
            <person name="Stajich J.E."/>
            <person name="White M.M."/>
            <person name="Moncalvo J.M."/>
        </authorList>
    </citation>
    <scope>NUCLEOTIDE SEQUENCE [LARGE SCALE GENOMIC DNA]</scope>
    <source>
        <strain evidence="10 11">AUS-126-30</strain>
    </source>
</reference>
<keyword evidence="9" id="KW-0999">Mitochondrion inner membrane</keyword>
<dbReference type="Gene3D" id="3.10.450.320">
    <property type="entry name" value="Mitochondrial import inner membrane translocase subunit Tim21"/>
    <property type="match status" value="1"/>
</dbReference>
<evidence type="ECO:0000313" key="11">
    <source>
        <dbReference type="Proteomes" id="UP000245591"/>
    </source>
</evidence>
<keyword evidence="9" id="KW-0653">Protein transport</keyword>
<evidence type="ECO:0000313" key="10">
    <source>
        <dbReference type="EMBL" id="PVZ99838.1"/>
    </source>
</evidence>
<comment type="similarity">
    <text evidence="2 9">Belongs to the TIM21 family.</text>
</comment>
<comment type="function">
    <text evidence="9">Essential component of the TIM23 complex, a complex that mediates the translocation of transit peptide-containing proteins across the mitochondrial inner membrane.</text>
</comment>
<keyword evidence="5" id="KW-0809">Transit peptide</keyword>
<dbReference type="PANTHER" id="PTHR13032:SF6">
    <property type="entry name" value="MITOCHONDRIAL IMPORT INNER MEMBRANE TRANSLOCASE SUBUNIT TIM21"/>
    <property type="match status" value="1"/>
</dbReference>
<keyword evidence="7 9" id="KW-0496">Mitochondrion</keyword>